<organism evidence="1 2">
    <name type="scientific">Albimonas donghaensis</name>
    <dbReference type="NCBI Taxonomy" id="356660"/>
    <lineage>
        <taxon>Bacteria</taxon>
        <taxon>Pseudomonadati</taxon>
        <taxon>Pseudomonadota</taxon>
        <taxon>Alphaproteobacteria</taxon>
        <taxon>Rhodobacterales</taxon>
        <taxon>Paracoccaceae</taxon>
        <taxon>Albimonas</taxon>
    </lineage>
</organism>
<dbReference type="AlphaFoldDB" id="A0A1H2R7V3"/>
<proteinExistence type="predicted"/>
<dbReference type="RefSeq" id="WP_143040182.1">
    <property type="nucleotide sequence ID" value="NZ_FNMZ01000001.1"/>
</dbReference>
<evidence type="ECO:0000313" key="2">
    <source>
        <dbReference type="Proteomes" id="UP000199118"/>
    </source>
</evidence>
<dbReference type="STRING" id="356660.SAMN05444336_101266"/>
<reference evidence="1 2" key="1">
    <citation type="submission" date="2016-10" db="EMBL/GenBank/DDBJ databases">
        <authorList>
            <person name="de Groot N.N."/>
        </authorList>
    </citation>
    <scope>NUCLEOTIDE SEQUENCE [LARGE SCALE GENOMIC DNA]</scope>
    <source>
        <strain evidence="1 2">DSM 17890</strain>
    </source>
</reference>
<name>A0A1H2R7V3_9RHOB</name>
<gene>
    <name evidence="1" type="ORF">SAMN05444336_101266</name>
</gene>
<keyword evidence="2" id="KW-1185">Reference proteome</keyword>
<dbReference type="Proteomes" id="UP000199118">
    <property type="component" value="Unassembled WGS sequence"/>
</dbReference>
<accession>A0A1H2R7V3</accession>
<dbReference type="EMBL" id="FNMZ01000001">
    <property type="protein sequence ID" value="SDW15563.1"/>
    <property type="molecule type" value="Genomic_DNA"/>
</dbReference>
<protein>
    <submittedName>
        <fullName evidence="1">Uncharacterized protein</fullName>
    </submittedName>
</protein>
<sequence>MGALRAIRYTGRNAREVCEFVTGERLAPFELKGGFWLRQRPTNDAGAFRFSLVAPAKHGEVELQSGDWMVREVDGWVRLSEQQFRAECREAAAP</sequence>
<evidence type="ECO:0000313" key="1">
    <source>
        <dbReference type="EMBL" id="SDW15563.1"/>
    </source>
</evidence>